<evidence type="ECO:0000313" key="4">
    <source>
        <dbReference type="Proteomes" id="UP000232883"/>
    </source>
</evidence>
<dbReference type="GO" id="GO:0004222">
    <property type="term" value="F:metalloendopeptidase activity"/>
    <property type="evidence" value="ECO:0007669"/>
    <property type="project" value="TreeGrafter"/>
</dbReference>
<dbReference type="PANTHER" id="PTHR21666:SF286">
    <property type="entry name" value="LIPOPROTEIN NLPD"/>
    <property type="match status" value="1"/>
</dbReference>
<protein>
    <recommendedName>
        <fullName evidence="2">M23ase beta-sheet core domain-containing protein</fullName>
    </recommendedName>
</protein>
<dbReference type="KEGG" id="spir:CWM47_21525"/>
<name>A0A2K8ZC25_9BACT</name>
<dbReference type="CDD" id="cd12797">
    <property type="entry name" value="M23_peptidase"/>
    <property type="match status" value="1"/>
</dbReference>
<proteinExistence type="predicted"/>
<accession>A0A2K8ZC25</accession>
<dbReference type="AlphaFoldDB" id="A0A2K8ZC25"/>
<sequence>MPKRQEAVELDESMAVDVDSADNPTPEQNAIGNSPKQDSLDGYGKQFSPPLNRPINPKQRFLVTYMGSPLKSDTSSQSRYRLAPIEFNAADSSKRNSLANRTLAPRRFVDQDSIMVAVLEDSLRRIRQQLIPLGQTTKASAKSAFDLYRSIPSILPVRLRSYEDFRISSAYGLRVHPISGRLQNHAGIDLPQPRFTAVYATADGVVDRVVWQPAGMGLAVYIVHPSGYQTGYGHLEDHSVLVGEVVRRGQVIGRVGSTGLATGPHLHYTVLAGTQPVNPASYCFLLLNALDESKSSVSRSGRSSGYQRRK</sequence>
<feature type="compositionally biased region" description="Polar residues" evidence="1">
    <location>
        <begin position="22"/>
        <end position="37"/>
    </location>
</feature>
<keyword evidence="4" id="KW-1185">Reference proteome</keyword>
<dbReference type="OrthoDB" id="9810477at2"/>
<reference evidence="3 4" key="1">
    <citation type="submission" date="2017-11" db="EMBL/GenBank/DDBJ databases">
        <title>Taxonomic description and genome sequences of Spirosoma HA7 sp. nov., isolated from pollen microhabitat of Corylus avellana.</title>
        <authorList>
            <person name="Ambika Manirajan B."/>
            <person name="Suarez C."/>
            <person name="Ratering S."/>
            <person name="Geissler-Plaum R."/>
            <person name="Cardinale M."/>
            <person name="Sylvia S."/>
        </authorList>
    </citation>
    <scope>NUCLEOTIDE SEQUENCE [LARGE SCALE GENOMIC DNA]</scope>
    <source>
        <strain evidence="3 4">HA7</strain>
    </source>
</reference>
<organism evidence="3 4">
    <name type="scientific">Spirosoma pollinicola</name>
    <dbReference type="NCBI Taxonomy" id="2057025"/>
    <lineage>
        <taxon>Bacteria</taxon>
        <taxon>Pseudomonadati</taxon>
        <taxon>Bacteroidota</taxon>
        <taxon>Cytophagia</taxon>
        <taxon>Cytophagales</taxon>
        <taxon>Cytophagaceae</taxon>
        <taxon>Spirosoma</taxon>
    </lineage>
</organism>
<evidence type="ECO:0000313" key="3">
    <source>
        <dbReference type="EMBL" id="AUD07415.1"/>
    </source>
</evidence>
<dbReference type="SUPFAM" id="SSF51261">
    <property type="entry name" value="Duplicated hybrid motif"/>
    <property type="match status" value="1"/>
</dbReference>
<dbReference type="Proteomes" id="UP000232883">
    <property type="component" value="Chromosome"/>
</dbReference>
<dbReference type="Gene3D" id="2.70.70.10">
    <property type="entry name" value="Glucose Permease (Domain IIA)"/>
    <property type="match status" value="1"/>
</dbReference>
<dbReference type="Pfam" id="PF01551">
    <property type="entry name" value="Peptidase_M23"/>
    <property type="match status" value="1"/>
</dbReference>
<feature type="region of interest" description="Disordered" evidence="1">
    <location>
        <begin position="1"/>
        <end position="56"/>
    </location>
</feature>
<feature type="domain" description="M23ase beta-sheet core" evidence="2">
    <location>
        <begin position="184"/>
        <end position="279"/>
    </location>
</feature>
<dbReference type="EMBL" id="CP025096">
    <property type="protein sequence ID" value="AUD07415.1"/>
    <property type="molecule type" value="Genomic_DNA"/>
</dbReference>
<dbReference type="InterPro" id="IPR016047">
    <property type="entry name" value="M23ase_b-sheet_dom"/>
</dbReference>
<dbReference type="PANTHER" id="PTHR21666">
    <property type="entry name" value="PEPTIDASE-RELATED"/>
    <property type="match status" value="1"/>
</dbReference>
<dbReference type="InterPro" id="IPR011055">
    <property type="entry name" value="Dup_hybrid_motif"/>
</dbReference>
<dbReference type="InterPro" id="IPR050570">
    <property type="entry name" value="Cell_wall_metabolism_enzyme"/>
</dbReference>
<evidence type="ECO:0000256" key="1">
    <source>
        <dbReference type="SAM" id="MobiDB-lite"/>
    </source>
</evidence>
<gene>
    <name evidence="3" type="ORF">CWM47_21525</name>
</gene>
<evidence type="ECO:0000259" key="2">
    <source>
        <dbReference type="Pfam" id="PF01551"/>
    </source>
</evidence>